<evidence type="ECO:0000256" key="6">
    <source>
        <dbReference type="ARBA" id="ARBA00022546"/>
    </source>
</evidence>
<keyword evidence="18 22" id="KW-0325">Glycoprotein</keyword>
<dbReference type="InterPro" id="IPR000149">
    <property type="entry name" value="Hemagglutn_influenz_A"/>
</dbReference>
<dbReference type="GO" id="GO:0019064">
    <property type="term" value="P:fusion of virus membrane with host plasma membrane"/>
    <property type="evidence" value="ECO:0007669"/>
    <property type="project" value="InterPro"/>
</dbReference>
<evidence type="ECO:0000256" key="23">
    <source>
        <dbReference type="RuleBase" id="RU003324"/>
    </source>
</evidence>
<feature type="lipid moiety-binding region" description="S-palmitoyl cysteine; by host" evidence="22">
    <location>
        <position position="563"/>
    </location>
</feature>
<sequence>MKKFIVMAMLLASTNAYDRICIGYQSNNSTDTVNTLIEQNVPVTQAMELVEAEKHPAYCNTDLGAPLELRDCKIEAVIYGNPKCDVHLKDQGWSYIVERPSAPEGMCYPGSVENLEELRFVFSSAASYKRIRLFDYSKWNVSSSGTSKACNASTGGQAFYRSINWLTKKKNPEAYNFNEGSYINNEDGDIIFLWGIHHPPDETEQTKLYKNTNTLSSVTTNTINRSFRPNIGPRPLVRGQQGRMDYYWGILKRGETLKIRTNGNLIAPEFGYLLRGESHGRIIQNEDIPIGNCHTKCQTYAGAINSSKPFQNASRHYMGECPKYVKKESLRLALGLRNTPSIEPRGLFGAIAGFIEGGWSGMIDGWYGFHHSNSEGTGMAADQKSTQEAIDKITNKVNNIVDKMNREFEVVNHEFSEVEKRINMINDKIDDQIEDLWAYNAELLVLLENQKTLDEHDSNVKNLFDEVKRRLSTNAIDAGNGCFDILHKCDNECMETIKNGTYNHKEYEEEAKLERSKINGVKLEENTTYKILSIYSTVAASLCLAILIAGGLILGMQNGSCRCMFCI</sequence>
<keyword evidence="17 22" id="KW-1015">Disulfide bond</keyword>
<keyword evidence="13 22" id="KW-0261">Viral envelope protein</keyword>
<feature type="disulfide bond" evidence="22">
    <location>
        <begin position="489"/>
        <end position="493"/>
    </location>
</feature>
<reference evidence="24" key="2">
    <citation type="submission" date="2010-10" db="EMBL/GenBank/DDBJ databases">
        <authorList>
            <consortium name="The NIAID Influenza Genome Sequencing Consortium"/>
        </authorList>
    </citation>
    <scope>NUCLEOTIDE SEQUENCE</scope>
    <source>
        <strain evidence="24">A/American green-winged teal/California/44287-373/2007</strain>
    </source>
</reference>
<comment type="PTM">
    <text evidence="22">Palmitoylated.</text>
</comment>
<accession>E3JNM5</accession>
<dbReference type="GO" id="GO:0046789">
    <property type="term" value="F:host cell surface receptor binding"/>
    <property type="evidence" value="ECO:0007669"/>
    <property type="project" value="UniProtKB-UniRule"/>
</dbReference>
<keyword evidence="22" id="KW-0812">Transmembrane</keyword>
<feature type="lipid moiety-binding region" description="S-palmitoyl cysteine; by host" evidence="22">
    <location>
        <position position="566"/>
    </location>
</feature>
<evidence type="ECO:0000256" key="1">
    <source>
        <dbReference type="ARBA" id="ARBA00004310"/>
    </source>
</evidence>
<dbReference type="HAMAP" id="MF_04072">
    <property type="entry name" value="INFV_HEMA"/>
    <property type="match status" value="1"/>
</dbReference>
<evidence type="ECO:0000256" key="13">
    <source>
        <dbReference type="ARBA" id="ARBA00022879"/>
    </source>
</evidence>
<comment type="subunit">
    <text evidence="22 23">Homotrimer of disulfide-linked HA1-HA2.</text>
</comment>
<evidence type="ECO:0000256" key="4">
    <source>
        <dbReference type="ARBA" id="ARBA00022510"/>
    </source>
</evidence>
<evidence type="ECO:0000256" key="9">
    <source>
        <dbReference type="ARBA" id="ARBA00022595"/>
    </source>
</evidence>
<dbReference type="Gene3D" id="3.90.20.10">
    <property type="match status" value="1"/>
</dbReference>
<keyword evidence="22" id="KW-1133">Transmembrane helix</keyword>
<evidence type="ECO:0000256" key="7">
    <source>
        <dbReference type="ARBA" id="ARBA00022570"/>
    </source>
</evidence>
<evidence type="ECO:0000256" key="18">
    <source>
        <dbReference type="ARBA" id="ARBA00023180"/>
    </source>
</evidence>
<keyword evidence="21 22" id="KW-1160">Virus entry into host cell</keyword>
<keyword evidence="5 22" id="KW-1032">Host cell membrane</keyword>
<proteinExistence type="inferred from homology"/>
<comment type="similarity">
    <text evidence="2 22 23">Belongs to the influenza viruses hemagglutinin family.</text>
</comment>
<dbReference type="EMBL" id="CY076437">
    <property type="protein sequence ID" value="ADP07570.1"/>
    <property type="molecule type" value="Viral_cRNA"/>
</dbReference>
<gene>
    <name evidence="22 24" type="primary">HA</name>
</gene>
<dbReference type="GO" id="GO:0016020">
    <property type="term" value="C:membrane"/>
    <property type="evidence" value="ECO:0007669"/>
    <property type="project" value="UniProtKB-UniRule"/>
</dbReference>
<evidence type="ECO:0000256" key="11">
    <source>
        <dbReference type="ARBA" id="ARBA00022844"/>
    </source>
</evidence>
<evidence type="ECO:0000256" key="3">
    <source>
        <dbReference type="ARBA" id="ARBA00022506"/>
    </source>
</evidence>
<keyword evidence="6 22" id="KW-0348">Hemagglutinin</keyword>
<evidence type="ECO:0000256" key="2">
    <source>
        <dbReference type="ARBA" id="ARBA00006321"/>
    </source>
</evidence>
<dbReference type="InterPro" id="IPR001364">
    <property type="entry name" value="Hemagglutn_influenz_A/B"/>
</dbReference>
<keyword evidence="9 22" id="KW-1162">Viral penetration into host cytoplasm</keyword>
<dbReference type="GO" id="GO:0046761">
    <property type="term" value="P:viral budding from plasma membrane"/>
    <property type="evidence" value="ECO:0007669"/>
    <property type="project" value="UniProtKB-UniRule"/>
</dbReference>
<evidence type="ECO:0000256" key="5">
    <source>
        <dbReference type="ARBA" id="ARBA00022511"/>
    </source>
</evidence>
<comment type="function">
    <text evidence="23">Binds to sialic acid-containing receptors on the cell surface, bringing about the attachment of the virus particle to the cell. This attachment induces virion internalization of about two third of the virus particles through clathrin-dependent endocytosis and about one third through a clathrin- and caveolin-independent pathway. Plays a major role in the determination of host range restriction and virulence. Class I viral fusion protein. Responsible for penetration of the virus into the cell cytoplasm by mediating the fusion of the membrane of the endocytosed virus particle with the endosomal membrane. Low pH in endosomes induces an irreversible conformational change in HA2, releasing the fusion hydrophobic peptide. Several trimers are required to form a competent fusion pore.</text>
</comment>
<dbReference type="GO" id="GO:0020002">
    <property type="term" value="C:host cell plasma membrane"/>
    <property type="evidence" value="ECO:0007669"/>
    <property type="project" value="UniProtKB-SubCell"/>
</dbReference>
<feature type="site" description="Cleavage; by host" evidence="22">
    <location>
        <begin position="345"/>
        <end position="346"/>
    </location>
</feature>
<evidence type="ECO:0000256" key="21">
    <source>
        <dbReference type="ARBA" id="ARBA00023296"/>
    </source>
</evidence>
<evidence type="ECO:0000256" key="20">
    <source>
        <dbReference type="ARBA" id="ARBA00023288"/>
    </source>
</evidence>
<feature type="disulfide bond" evidence="22">
    <location>
        <begin position="72"/>
        <end position="84"/>
    </location>
</feature>
<dbReference type="InterPro" id="IPR013828">
    <property type="entry name" value="Hemagglutn_HA1_a/b_dom_sf"/>
</dbReference>
<keyword evidence="22" id="KW-0732">Signal</keyword>
<keyword evidence="3 22" id="KW-1168">Fusion of virus membrane with host membrane</keyword>
<dbReference type="SUPFAM" id="SSF49818">
    <property type="entry name" value="Viral protein domain"/>
    <property type="match status" value="1"/>
</dbReference>
<keyword evidence="16 22" id="KW-0564">Palmitate</keyword>
<keyword evidence="10 22" id="KW-1161">Viral attachment to host cell</keyword>
<dbReference type="InterPro" id="IPR008980">
    <property type="entry name" value="Capsid_hemagglutn"/>
</dbReference>
<protein>
    <recommendedName>
        <fullName evidence="22">Hemagglutinin</fullName>
    </recommendedName>
    <component>
        <recommendedName>
            <fullName evidence="22">Hemagglutinin HA1 chain</fullName>
        </recommendedName>
    </component>
    <component>
        <recommendedName>
            <fullName evidence="22">Hemagglutinin HA2 chain</fullName>
        </recommendedName>
    </component>
</protein>
<evidence type="ECO:0000256" key="15">
    <source>
        <dbReference type="ARBA" id="ARBA00023136"/>
    </source>
</evidence>
<dbReference type="PRINTS" id="PR00330">
    <property type="entry name" value="HEMAGGLUTN1"/>
</dbReference>
<evidence type="ECO:0000256" key="8">
    <source>
        <dbReference type="ARBA" id="ARBA00022581"/>
    </source>
</evidence>
<name>E3JNM5_9INFA</name>
<comment type="function">
    <text evidence="22">Binds to sialic acid-containing receptors on the cell surface, bringing about the attachment of the virus particle to the cell. This attachment induces virion internalization either through clathrin-dependent endocytosis or through clathrin- and caveolin-independent pathway. Plays a major role in the determination of host range restriction and virulence. Class I viral fusion protein. Responsible for penetration of the virus into the cell cytoplasm by mediating the fusion of the membrane of the endocytosed virus particle with the endosomal membrane. Low pH in endosomes induces an irreversible conformational change in HA2, releasing the fusion hydrophobic peptide. Several trimers are required to form a competent fusion pore.</text>
</comment>
<dbReference type="Pfam" id="PF00509">
    <property type="entry name" value="Hemagglutinin"/>
    <property type="match status" value="1"/>
</dbReference>
<comment type="subcellular location">
    <subcellularLocation>
        <location evidence="1 22">Host apical cell membrane</location>
        <topology evidence="1 22">Single-pass type I membrane protein</topology>
    </subcellularLocation>
    <subcellularLocation>
        <location evidence="22">Virion membrane</location>
        <topology evidence="22">Single-pass type I membrane protein</topology>
    </subcellularLocation>
    <text evidence="22">Targeted to the apical plasma membrane in epithelial polarized cells through a signal present in the transmembrane domain. Associated with glycosphingolipid- and cholesterol-enriched detergent-resistant lipid rafts.</text>
</comment>
<evidence type="ECO:0000256" key="22">
    <source>
        <dbReference type="HAMAP-Rule" id="MF_04072"/>
    </source>
</evidence>
<feature type="disulfide bond" evidence="22">
    <location>
        <begin position="297"/>
        <end position="321"/>
    </location>
</feature>
<dbReference type="GO" id="GO:0075512">
    <property type="term" value="P:clathrin-dependent endocytosis of virus by host cell"/>
    <property type="evidence" value="ECO:0007669"/>
    <property type="project" value="UniProtKB-UniRule"/>
</dbReference>
<dbReference type="GO" id="GO:0039654">
    <property type="term" value="P:fusion of virus membrane with host endosome membrane"/>
    <property type="evidence" value="ECO:0007669"/>
    <property type="project" value="UniProtKB-UniRule"/>
</dbReference>
<keyword evidence="11 22" id="KW-0946">Virion</keyword>
<dbReference type="Gene3D" id="3.90.209.20">
    <property type="match status" value="1"/>
</dbReference>
<keyword evidence="7 22" id="KW-1165">Clathrin-mediated endocytosis of virus by host</keyword>
<dbReference type="GO" id="GO:0019062">
    <property type="term" value="P:virion attachment to host cell"/>
    <property type="evidence" value="ECO:0007669"/>
    <property type="project" value="UniProtKB-KW"/>
</dbReference>
<comment type="caution">
    <text evidence="22">Lacks conserved residue(s) required for the propagation of feature annotation.</text>
</comment>
<dbReference type="SUPFAM" id="SSF58064">
    <property type="entry name" value="Influenza hemagglutinin (stalk)"/>
    <property type="match status" value="1"/>
</dbReference>
<evidence type="ECO:0000256" key="16">
    <source>
        <dbReference type="ARBA" id="ARBA00023139"/>
    </source>
</evidence>
<dbReference type="GO" id="GO:0055036">
    <property type="term" value="C:virion membrane"/>
    <property type="evidence" value="ECO:0007669"/>
    <property type="project" value="UniProtKB-SubCell"/>
</dbReference>
<reference evidence="24" key="1">
    <citation type="submission" date="2010-10" db="EMBL/GenBank/DDBJ databases">
        <title>The NIAID Influenza Genome Sequencing Project.</title>
        <authorList>
            <person name="Spiro D."/>
            <person name="Halpin R."/>
            <person name="Bera J."/>
            <person name="Ghedin E."/>
            <person name="Hostetler J."/>
            <person name="Fedorova N."/>
            <person name="Hine E."/>
            <person name="Overton L."/>
            <person name="Djuric K."/>
            <person name="Sarmiento M."/>
            <person name="Sitz J."/>
            <person name="Katzel D."/>
            <person name="Ip H.S."/>
            <person name="Dusek R.J."/>
            <person name="Franson J.C."/>
            <person name="Bortner J.B."/>
            <person name="Bales B.D."/>
            <person name="Yparraguirre D.Y."/>
            <person name="Bao Y."/>
            <person name="Sanders R."/>
            <person name="Dernovoy D."/>
            <person name="Kiryutin B."/>
            <person name="Lipman D.J."/>
            <person name="Tatusova T."/>
        </authorList>
    </citation>
    <scope>NUCLEOTIDE SEQUENCE</scope>
    <source>
        <strain evidence="24">A/American green-winged teal/California/44287-373/2007</strain>
    </source>
</reference>
<evidence type="ECO:0000256" key="12">
    <source>
        <dbReference type="ARBA" id="ARBA00022870"/>
    </source>
</evidence>
<organism evidence="24">
    <name type="scientific">Influenza A virus</name>
    <name type="common">A/American green-winged teal/California/44287-373/2007(H8N4)</name>
    <dbReference type="NCBI Taxonomy" id="795354"/>
    <lineage>
        <taxon>Viruses</taxon>
        <taxon>Riboviria</taxon>
        <taxon>Orthornavirae</taxon>
        <taxon>Negarnaviricota</taxon>
        <taxon>Polyploviricotina</taxon>
        <taxon>Insthoviricetes</taxon>
        <taxon>Articulavirales</taxon>
        <taxon>Orthomyxoviridae</taxon>
        <taxon>Alphainfluenzavirus</taxon>
        <taxon>Alphainfluenzavirus influenzae</taxon>
        <taxon>Influenza A virus</taxon>
    </lineage>
</organism>
<evidence type="ECO:0000256" key="10">
    <source>
        <dbReference type="ARBA" id="ARBA00022804"/>
    </source>
</evidence>
<dbReference type="GO" id="GO:0019031">
    <property type="term" value="C:viral envelope"/>
    <property type="evidence" value="ECO:0007669"/>
    <property type="project" value="UniProtKB-UniRule"/>
</dbReference>
<evidence type="ECO:0000313" key="24">
    <source>
        <dbReference type="EMBL" id="ADP07570.1"/>
    </source>
</evidence>
<keyword evidence="8 22" id="KW-0945">Host-virus interaction</keyword>
<keyword evidence="4 22" id="KW-1170">Fusion of virus membrane with host endosomal membrane</keyword>
<dbReference type="Proteomes" id="UP001398535">
    <property type="component" value="Genome"/>
</dbReference>
<evidence type="ECO:0000256" key="14">
    <source>
        <dbReference type="ARBA" id="ARBA00022890"/>
    </source>
</evidence>
<keyword evidence="14 22" id="KW-1164">Virus endocytosis by host</keyword>
<comment type="PTM">
    <text evidence="22">In natural infection, inactive HA is matured into HA1 and HA2 outside the cell by one or more trypsin-like, arginine-specific endoprotease secreted by the bronchial epithelial cells. One identified protease that may be involved in this process is secreted in lungs by club cells.</text>
</comment>
<evidence type="ECO:0000256" key="19">
    <source>
        <dbReference type="ARBA" id="ARBA00023261"/>
    </source>
</evidence>
<feature type="chain" id="PRO_5023225211" description="Hemagglutinin HA2 chain" evidence="22">
    <location>
        <begin position="346"/>
        <end position="567"/>
    </location>
</feature>
<keyword evidence="20 22" id="KW-0449">Lipoprotein</keyword>
<dbReference type="PRINTS" id="PR00329">
    <property type="entry name" value="HEMAGGLUTN12"/>
</dbReference>
<evidence type="ECO:0000256" key="17">
    <source>
        <dbReference type="ARBA" id="ARBA00023157"/>
    </source>
</evidence>
<feature type="transmembrane region" description="Helical" evidence="22">
    <location>
        <begin position="532"/>
        <end position="554"/>
    </location>
</feature>
<keyword evidence="19 22" id="KW-1167">Clathrin- and caveolin-independent endocytosis of virus by host</keyword>
<keyword evidence="12 22" id="KW-1043">Host membrane</keyword>
<keyword evidence="15 22" id="KW-0472">Membrane</keyword>